<evidence type="ECO:0000259" key="1">
    <source>
        <dbReference type="Pfam" id="PF04010"/>
    </source>
</evidence>
<feature type="domain" description="DUF357" evidence="1">
    <location>
        <begin position="15"/>
        <end position="87"/>
    </location>
</feature>
<dbReference type="InterPro" id="IPR036809">
    <property type="entry name" value="AF1782-like_sf"/>
</dbReference>
<dbReference type="EMBL" id="KP211839">
    <property type="protein sequence ID" value="ANV79568.1"/>
    <property type="molecule type" value="Genomic_DNA"/>
</dbReference>
<dbReference type="Pfam" id="PF04010">
    <property type="entry name" value="DUF357"/>
    <property type="match status" value="1"/>
</dbReference>
<organism evidence="2">
    <name type="scientific">uncultured Poseidoniia archaeon</name>
    <dbReference type="NCBI Taxonomy" id="1697135"/>
    <lineage>
        <taxon>Archaea</taxon>
        <taxon>Methanobacteriati</taxon>
        <taxon>Thermoplasmatota</taxon>
        <taxon>Candidatus Poseidoniia</taxon>
        <taxon>environmental samples</taxon>
    </lineage>
</organism>
<evidence type="ECO:0000313" key="2">
    <source>
        <dbReference type="EMBL" id="ANV79568.1"/>
    </source>
</evidence>
<accession>A0A1B1TBA8</accession>
<proteinExistence type="predicted"/>
<dbReference type="Gene3D" id="1.20.1270.90">
    <property type="entry name" value="AF1782-like"/>
    <property type="match status" value="1"/>
</dbReference>
<protein>
    <recommendedName>
        <fullName evidence="1">DUF357 domain-containing protein</fullName>
    </recommendedName>
</protein>
<dbReference type="AlphaFoldDB" id="A0A1B1TBA8"/>
<dbReference type="InterPro" id="IPR023140">
    <property type="entry name" value="DUF357"/>
</dbReference>
<dbReference type="SUPFAM" id="SSF158372">
    <property type="entry name" value="AF1782-like"/>
    <property type="match status" value="1"/>
</dbReference>
<reference evidence="2" key="1">
    <citation type="submission" date="2014-11" db="EMBL/GenBank/DDBJ databases">
        <authorList>
            <person name="Zhu J."/>
            <person name="Qi W."/>
            <person name="Song R."/>
        </authorList>
    </citation>
    <scope>NUCLEOTIDE SEQUENCE</scope>
</reference>
<name>A0A1B1TBA8_9ARCH</name>
<sequence length="99" mass="11172">MIDDKIEVTTQRVDKYLDITTRARNKATPLVEENSDDGKRLAIMLKMADDYTFDARHFLKIGDYVRAFGAINYAHAWIDAGVKLGLLDGHGDDVLFTLP</sequence>
<reference evidence="2" key="2">
    <citation type="journal article" date="2015" name="ISME J.">
        <title>A new class of marine Euryarchaeota group II from the Mediterranean deep chlorophyll maximum.</title>
        <authorList>
            <person name="Martin-Cuadrado A.B."/>
            <person name="Garcia-Heredia I."/>
            <person name="Molto A.G."/>
            <person name="Lopez-Ubeda R."/>
            <person name="Kimes N."/>
            <person name="Lopez-Garcia P."/>
            <person name="Moreira D."/>
            <person name="Rodriguez-Valera F."/>
        </authorList>
    </citation>
    <scope>NUCLEOTIDE SEQUENCE</scope>
</reference>